<keyword evidence="6 8" id="KW-0720">Serine protease</keyword>
<evidence type="ECO:0000259" key="10">
    <source>
        <dbReference type="Pfam" id="PF00082"/>
    </source>
</evidence>
<dbReference type="GO" id="GO:0005615">
    <property type="term" value="C:extracellular space"/>
    <property type="evidence" value="ECO:0007669"/>
    <property type="project" value="TreeGrafter"/>
</dbReference>
<dbReference type="InterPro" id="IPR022398">
    <property type="entry name" value="Peptidase_S8_His-AS"/>
</dbReference>
<dbReference type="AlphaFoldDB" id="A0A432WAP0"/>
<keyword evidence="13" id="KW-1185">Reference proteome</keyword>
<evidence type="ECO:0000259" key="11">
    <source>
        <dbReference type="Pfam" id="PF02225"/>
    </source>
</evidence>
<feature type="chain" id="PRO_5019209769" evidence="9">
    <location>
        <begin position="28"/>
        <end position="607"/>
    </location>
</feature>
<evidence type="ECO:0000313" key="12">
    <source>
        <dbReference type="EMBL" id="RUO27481.1"/>
    </source>
</evidence>
<dbReference type="Pfam" id="PF00082">
    <property type="entry name" value="Peptidase_S8"/>
    <property type="match status" value="2"/>
</dbReference>
<evidence type="ECO:0000256" key="1">
    <source>
        <dbReference type="ARBA" id="ARBA00011073"/>
    </source>
</evidence>
<evidence type="ECO:0000313" key="13">
    <source>
        <dbReference type="Proteomes" id="UP000288405"/>
    </source>
</evidence>
<feature type="active site" description="Charge relay system" evidence="7 8">
    <location>
        <position position="130"/>
    </location>
</feature>
<feature type="signal peptide" evidence="9">
    <location>
        <begin position="1"/>
        <end position="27"/>
    </location>
</feature>
<organism evidence="12 13">
    <name type="scientific">Aliidiomarina sanyensis</name>
    <dbReference type="NCBI Taxonomy" id="1249555"/>
    <lineage>
        <taxon>Bacteria</taxon>
        <taxon>Pseudomonadati</taxon>
        <taxon>Pseudomonadota</taxon>
        <taxon>Gammaproteobacteria</taxon>
        <taxon>Alteromonadales</taxon>
        <taxon>Idiomarinaceae</taxon>
        <taxon>Aliidiomarina</taxon>
    </lineage>
</organism>
<reference evidence="12 13" key="1">
    <citation type="journal article" date="2011" name="Front. Microbiol.">
        <title>Genomic signatures of strain selection and enhancement in Bacillus atrophaeus var. globigii, a historical biowarfare simulant.</title>
        <authorList>
            <person name="Gibbons H.S."/>
            <person name="Broomall S.M."/>
            <person name="McNew L.A."/>
            <person name="Daligault H."/>
            <person name="Chapman C."/>
            <person name="Bruce D."/>
            <person name="Karavis M."/>
            <person name="Krepps M."/>
            <person name="McGregor P.A."/>
            <person name="Hong C."/>
            <person name="Park K.H."/>
            <person name="Akmal A."/>
            <person name="Feldman A."/>
            <person name="Lin J.S."/>
            <person name="Chang W.E."/>
            <person name="Higgs B.W."/>
            <person name="Demirev P."/>
            <person name="Lindquist J."/>
            <person name="Liem A."/>
            <person name="Fochler E."/>
            <person name="Read T.D."/>
            <person name="Tapia R."/>
            <person name="Johnson S."/>
            <person name="Bishop-Lilly K.A."/>
            <person name="Detter C."/>
            <person name="Han C."/>
            <person name="Sozhamannan S."/>
            <person name="Rosenzweig C.N."/>
            <person name="Skowronski E.W."/>
        </authorList>
    </citation>
    <scope>NUCLEOTIDE SEQUENCE [LARGE SCALE GENOMIC DNA]</scope>
    <source>
        <strain evidence="12 13">GYP-17</strain>
    </source>
</reference>
<feature type="active site" description="Charge relay system" evidence="7 8">
    <location>
        <position position="163"/>
    </location>
</feature>
<keyword evidence="9" id="KW-0732">Signal</keyword>
<feature type="domain" description="PA" evidence="11">
    <location>
        <begin position="336"/>
        <end position="415"/>
    </location>
</feature>
<dbReference type="InterPro" id="IPR015500">
    <property type="entry name" value="Peptidase_S8_subtilisin-rel"/>
</dbReference>
<evidence type="ECO:0000256" key="9">
    <source>
        <dbReference type="SAM" id="SignalP"/>
    </source>
</evidence>
<accession>A0A432WAP0</accession>
<dbReference type="GO" id="GO:0004252">
    <property type="term" value="F:serine-type endopeptidase activity"/>
    <property type="evidence" value="ECO:0007669"/>
    <property type="project" value="UniProtKB-UniRule"/>
</dbReference>
<evidence type="ECO:0000256" key="2">
    <source>
        <dbReference type="ARBA" id="ARBA00022512"/>
    </source>
</evidence>
<dbReference type="PANTHER" id="PTHR43806:SF11">
    <property type="entry name" value="CEREVISIN-RELATED"/>
    <property type="match status" value="1"/>
</dbReference>
<keyword evidence="2" id="KW-0134">Cell wall</keyword>
<dbReference type="OrthoDB" id="9790784at2"/>
<dbReference type="Proteomes" id="UP000288405">
    <property type="component" value="Unassembled WGS sequence"/>
</dbReference>
<keyword evidence="3 8" id="KW-0645">Protease</keyword>
<dbReference type="PROSITE" id="PS00137">
    <property type="entry name" value="SUBTILASE_HIS"/>
    <property type="match status" value="1"/>
</dbReference>
<dbReference type="RefSeq" id="WP_126777786.1">
    <property type="nucleotide sequence ID" value="NZ_PIPM01000021.1"/>
</dbReference>
<dbReference type="InterPro" id="IPR023828">
    <property type="entry name" value="Peptidase_S8_Ser-AS"/>
</dbReference>
<sequence length="607" mass="61890">MINKKHFSRAALAAAVSSVLLAPTALANDEERVIVAFQPGAKAAVQQAVERAGGRTVVDLSNDNAMAIMVPSQALQGLQRNPNVLYVEEDVKRELYSSEFEPNSPYGIVMVQADQVSAALAGNRKVCVIDSGYDLGHPDLQTSGVDGVFDSGTGNWFTDENGHGTHVTGTIAALQNGLGVVGVIPNGQLNIHVVKVFGANGWAYSSNLIAAADQCANYGSDIINMSLGGSFSSTTERNAFDRLNDAGVLSIAAAGNGGNNRHSYPASYPAVMSVAAVDRDGNHASFSQFNNQVEIAAPGVDVMSTVPRGMGQLSLFSAGGSTYSAIAMDGSPDGDVSGSLVDCGLGTSTCQGAQGNVCLMQRGQVSFADKVLACQNGGGVGAVIYNNESGPLNGTLGNVSVNIPAVGISQADGQAALSSVGSSASVTVGASDWASFNGTSMASPHVAGVAALVWSHFTECTNDEIRAALNATAEDRGAAGRDNYYGHGIVKAKAAYDYLTANGCAGGNNGGGDDDNGGDNGGGDEPGASITLSATTYKVQGRARADLTWSGADSSSVTIFRNGSSVATVANSGSYTDVTDLRGSGTLTYRVCEAGTQTCSDEITVSY</sequence>
<proteinExistence type="inferred from homology"/>
<name>A0A432WAP0_9GAMM</name>
<dbReference type="EMBL" id="PIPM01000021">
    <property type="protein sequence ID" value="RUO27481.1"/>
    <property type="molecule type" value="Genomic_DNA"/>
</dbReference>
<evidence type="ECO:0000256" key="5">
    <source>
        <dbReference type="ARBA" id="ARBA00022801"/>
    </source>
</evidence>
<dbReference type="InterPro" id="IPR050131">
    <property type="entry name" value="Peptidase_S8_subtilisin-like"/>
</dbReference>
<dbReference type="InterPro" id="IPR034202">
    <property type="entry name" value="Subtilisin_Carlsberg-like"/>
</dbReference>
<dbReference type="Gene3D" id="3.30.70.80">
    <property type="entry name" value="Peptidase S8 propeptide/proteinase inhibitor I9"/>
    <property type="match status" value="1"/>
</dbReference>
<feature type="domain" description="Peptidase S8/S53" evidence="10">
    <location>
        <begin position="125"/>
        <end position="305"/>
    </location>
</feature>
<evidence type="ECO:0000256" key="7">
    <source>
        <dbReference type="PIRSR" id="PIRSR615500-1"/>
    </source>
</evidence>
<dbReference type="InterPro" id="IPR036852">
    <property type="entry name" value="Peptidase_S8/S53_dom_sf"/>
</dbReference>
<dbReference type="GO" id="GO:0046872">
    <property type="term" value="F:metal ion binding"/>
    <property type="evidence" value="ECO:0007669"/>
    <property type="project" value="UniProtKB-KW"/>
</dbReference>
<evidence type="ECO:0000256" key="4">
    <source>
        <dbReference type="ARBA" id="ARBA00022723"/>
    </source>
</evidence>
<evidence type="ECO:0000256" key="6">
    <source>
        <dbReference type="ARBA" id="ARBA00022825"/>
    </source>
</evidence>
<feature type="domain" description="Peptidase S8/S53" evidence="10">
    <location>
        <begin position="420"/>
        <end position="488"/>
    </location>
</feature>
<evidence type="ECO:0000256" key="8">
    <source>
        <dbReference type="PROSITE-ProRule" id="PRU01240"/>
    </source>
</evidence>
<dbReference type="PRINTS" id="PR00723">
    <property type="entry name" value="SUBTILISIN"/>
</dbReference>
<dbReference type="PROSITE" id="PS00138">
    <property type="entry name" value="SUBTILASE_SER"/>
    <property type="match status" value="1"/>
</dbReference>
<dbReference type="InterPro" id="IPR003137">
    <property type="entry name" value="PA_domain"/>
</dbReference>
<dbReference type="InterPro" id="IPR000209">
    <property type="entry name" value="Peptidase_S8/S53_dom"/>
</dbReference>
<dbReference type="Pfam" id="PF02225">
    <property type="entry name" value="PA"/>
    <property type="match status" value="1"/>
</dbReference>
<dbReference type="SUPFAM" id="SSF54897">
    <property type="entry name" value="Protease propeptides/inhibitors"/>
    <property type="match status" value="1"/>
</dbReference>
<dbReference type="GO" id="GO:0006508">
    <property type="term" value="P:proteolysis"/>
    <property type="evidence" value="ECO:0007669"/>
    <property type="project" value="UniProtKB-KW"/>
</dbReference>
<protein>
    <submittedName>
        <fullName evidence="12">Peptidase S8</fullName>
    </submittedName>
</protein>
<dbReference type="Gene3D" id="3.50.30.30">
    <property type="match status" value="1"/>
</dbReference>
<keyword evidence="4" id="KW-0479">Metal-binding</keyword>
<feature type="active site" description="Charge relay system" evidence="7 8">
    <location>
        <position position="440"/>
    </location>
</feature>
<dbReference type="SUPFAM" id="SSF52743">
    <property type="entry name" value="Subtilisin-like"/>
    <property type="match status" value="1"/>
</dbReference>
<gene>
    <name evidence="12" type="ORF">CWE11_11585</name>
</gene>
<evidence type="ECO:0000256" key="3">
    <source>
        <dbReference type="ARBA" id="ARBA00022670"/>
    </source>
</evidence>
<comment type="caution">
    <text evidence="12">The sequence shown here is derived from an EMBL/GenBank/DDBJ whole genome shotgun (WGS) entry which is preliminary data.</text>
</comment>
<keyword evidence="5 8" id="KW-0378">Hydrolase</keyword>
<dbReference type="InterPro" id="IPR037045">
    <property type="entry name" value="S8pro/Inhibitor_I9_sf"/>
</dbReference>
<dbReference type="Gene3D" id="3.40.50.200">
    <property type="entry name" value="Peptidase S8/S53 domain"/>
    <property type="match status" value="1"/>
</dbReference>
<comment type="similarity">
    <text evidence="1 8">Belongs to the peptidase S8 family.</text>
</comment>
<dbReference type="PANTHER" id="PTHR43806">
    <property type="entry name" value="PEPTIDASE S8"/>
    <property type="match status" value="1"/>
</dbReference>
<dbReference type="CDD" id="cd07477">
    <property type="entry name" value="Peptidases_S8_Subtilisin_subset"/>
    <property type="match status" value="1"/>
</dbReference>
<dbReference type="PROSITE" id="PS51892">
    <property type="entry name" value="SUBTILASE"/>
    <property type="match status" value="1"/>
</dbReference>
<keyword evidence="2" id="KW-0964">Secreted</keyword>